<feature type="compositionally biased region" description="Pro residues" evidence="2">
    <location>
        <begin position="64"/>
        <end position="91"/>
    </location>
</feature>
<evidence type="ECO:0000259" key="3">
    <source>
        <dbReference type="Pfam" id="PF12969"/>
    </source>
</evidence>
<dbReference type="PROSITE" id="PS50293">
    <property type="entry name" value="TPR_REGION"/>
    <property type="match status" value="1"/>
</dbReference>
<dbReference type="PROSITE" id="PS50005">
    <property type="entry name" value="TPR"/>
    <property type="match status" value="1"/>
</dbReference>
<dbReference type="Proteomes" id="UP000772181">
    <property type="component" value="Unassembled WGS sequence"/>
</dbReference>
<dbReference type="Gene3D" id="1.25.40.10">
    <property type="entry name" value="Tetratricopeptide repeat domain"/>
    <property type="match status" value="1"/>
</dbReference>
<reference evidence="4" key="1">
    <citation type="submission" date="2020-07" db="EMBL/GenBank/DDBJ databases">
        <title>Huge and variable diversity of episymbiotic CPR bacteria and DPANN archaea in groundwater ecosystems.</title>
        <authorList>
            <person name="He C.Y."/>
            <person name="Keren R."/>
            <person name="Whittaker M."/>
            <person name="Farag I.F."/>
            <person name="Doudna J."/>
            <person name="Cate J.H.D."/>
            <person name="Banfield J.F."/>
        </authorList>
    </citation>
    <scope>NUCLEOTIDE SEQUENCE</scope>
    <source>
        <strain evidence="4">NC_groundwater_1482_Ag_S-0.65um_47_24</strain>
    </source>
</reference>
<feature type="region of interest" description="Disordered" evidence="2">
    <location>
        <begin position="715"/>
        <end position="750"/>
    </location>
</feature>
<accession>A0A933LQX3</accession>
<sequence>MISGKRILLIAIFSLIWFNFFPAVNGQGLKFAELKPPSAQPGSTPSKPMQTTPPSSPGQQQKPAPVPSPSGKPAQPSPVTPAAPAAPPPAPQEAKTEKAPLLDDSLIRMILSAPSADRYPQAGAVILLREELAQASEGKGLEFTYHVVAKIFNKNGISEFEQVPFPFDSHYQEANLEVARTIQPDGRILETPKEDILIISPPEFSGLNFDPGIKSLVFNLPDLRPESIIEYKIKVMSKRPVMEKKWWDFFSFQWAEPVLKARYTIRVPKQERFLYTFKNIRLTPKVKDEGDWRIYSWEADNLEALALESYMPPAPDVTASLLVSSLESWKEADKWYHALFSSQVVQDEWVKARAMEISKDARSEEEKIRALYYFTQKTIKNVALDLGQGGYGPRPLREVLLNGYGDSEDMGAFLISLLQAAGIKAYPVLLSTLSQGEVDADLPSPGQFNHLIVFIPRAKGNIWLDTTNPVIPFGSLSGEDQDRTAFIVDGTGGKFIRTPSIPFDLNQHITKMKVTVKEDGPASVEETWEEKGIWNEYYRSLYLPLKPDERKERIASYMTDKFPNSQLKEVVFSNLEELETPFKAVIKYEVKALLEQKETLMGTKSDADFLVSEYSWLPPEKLRNDISFKRGFRRIIELFFALPAGYQPLSWTKDVSMEDPSASFKMTSRRQNGEFTIAYDFAVKKNRIKREEYKGFYNFIQDAFQRSQGMVVFETKDKKDQMPKPKAATPETPKSPGAKPGPSAVSSSEIMSSGKELLSKGKYDQALDFFKKALELEPRSGEVHYYLGVVYGYLNQYELADKEFKVARELGYKP</sequence>
<feature type="compositionally biased region" description="Low complexity" evidence="2">
    <location>
        <begin position="48"/>
        <end position="63"/>
    </location>
</feature>
<evidence type="ECO:0000313" key="5">
    <source>
        <dbReference type="Proteomes" id="UP000772181"/>
    </source>
</evidence>
<feature type="region of interest" description="Disordered" evidence="2">
    <location>
        <begin position="35"/>
        <end position="99"/>
    </location>
</feature>
<proteinExistence type="predicted"/>
<dbReference type="Gene3D" id="2.60.40.3140">
    <property type="match status" value="1"/>
</dbReference>
<protein>
    <submittedName>
        <fullName evidence="4">DUF3857 domain-containing protein</fullName>
    </submittedName>
</protein>
<organism evidence="4 5">
    <name type="scientific">Tectimicrobiota bacterium</name>
    <dbReference type="NCBI Taxonomy" id="2528274"/>
    <lineage>
        <taxon>Bacteria</taxon>
        <taxon>Pseudomonadati</taxon>
        <taxon>Nitrospinota/Tectimicrobiota group</taxon>
        <taxon>Candidatus Tectimicrobiota</taxon>
    </lineage>
</organism>
<dbReference type="Pfam" id="PF13414">
    <property type="entry name" value="TPR_11"/>
    <property type="match status" value="1"/>
</dbReference>
<dbReference type="InterPro" id="IPR019734">
    <property type="entry name" value="TPR_rpt"/>
</dbReference>
<dbReference type="SUPFAM" id="SSF48452">
    <property type="entry name" value="TPR-like"/>
    <property type="match status" value="1"/>
</dbReference>
<dbReference type="EMBL" id="JACQWF010000236">
    <property type="protein sequence ID" value="MBI4595757.1"/>
    <property type="molecule type" value="Genomic_DNA"/>
</dbReference>
<dbReference type="AlphaFoldDB" id="A0A933LQX3"/>
<gene>
    <name evidence="4" type="ORF">HY730_05185</name>
</gene>
<evidence type="ECO:0000256" key="1">
    <source>
        <dbReference type="PROSITE-ProRule" id="PRU00339"/>
    </source>
</evidence>
<dbReference type="SMART" id="SM00028">
    <property type="entry name" value="TPR"/>
    <property type="match status" value="2"/>
</dbReference>
<dbReference type="InterPro" id="IPR024618">
    <property type="entry name" value="DUF3857"/>
</dbReference>
<dbReference type="SUPFAM" id="SSF54001">
    <property type="entry name" value="Cysteine proteinases"/>
    <property type="match status" value="1"/>
</dbReference>
<dbReference type="Pfam" id="PF12969">
    <property type="entry name" value="DUF3857"/>
    <property type="match status" value="1"/>
</dbReference>
<dbReference type="Gene3D" id="3.10.620.30">
    <property type="match status" value="1"/>
</dbReference>
<feature type="compositionally biased region" description="Low complexity" evidence="2">
    <location>
        <begin position="724"/>
        <end position="736"/>
    </location>
</feature>
<dbReference type="Gene3D" id="2.60.120.1130">
    <property type="match status" value="1"/>
</dbReference>
<name>A0A933LQX3_UNCTE</name>
<dbReference type="InterPro" id="IPR038765">
    <property type="entry name" value="Papain-like_cys_pep_sf"/>
</dbReference>
<evidence type="ECO:0000256" key="2">
    <source>
        <dbReference type="SAM" id="MobiDB-lite"/>
    </source>
</evidence>
<feature type="domain" description="DUF3857" evidence="3">
    <location>
        <begin position="142"/>
        <end position="304"/>
    </location>
</feature>
<dbReference type="InterPro" id="IPR011990">
    <property type="entry name" value="TPR-like_helical_dom_sf"/>
</dbReference>
<keyword evidence="1" id="KW-0802">TPR repeat</keyword>
<comment type="caution">
    <text evidence="4">The sequence shown here is derived from an EMBL/GenBank/DDBJ whole genome shotgun (WGS) entry which is preliminary data.</text>
</comment>
<feature type="repeat" description="TPR" evidence="1">
    <location>
        <begin position="747"/>
        <end position="780"/>
    </location>
</feature>
<evidence type="ECO:0000313" key="4">
    <source>
        <dbReference type="EMBL" id="MBI4595757.1"/>
    </source>
</evidence>